<dbReference type="GO" id="GO:0031490">
    <property type="term" value="F:chromatin DNA binding"/>
    <property type="evidence" value="ECO:0007669"/>
    <property type="project" value="TreeGrafter"/>
</dbReference>
<protein>
    <recommendedName>
        <fullName evidence="11">JmjC domain-containing protein</fullName>
    </recommendedName>
</protein>
<dbReference type="GO" id="GO:0000118">
    <property type="term" value="C:histone deacetylase complex"/>
    <property type="evidence" value="ECO:0007669"/>
    <property type="project" value="TreeGrafter"/>
</dbReference>
<evidence type="ECO:0000256" key="2">
    <source>
        <dbReference type="ARBA" id="ARBA00006801"/>
    </source>
</evidence>
<dbReference type="GO" id="GO:0032454">
    <property type="term" value="F:histone H3K9 demethylase activity"/>
    <property type="evidence" value="ECO:0007669"/>
    <property type="project" value="InterPro"/>
</dbReference>
<dbReference type="Gene3D" id="3.60.10.10">
    <property type="entry name" value="Endonuclease/exonuclease/phosphatase"/>
    <property type="match status" value="1"/>
</dbReference>
<keyword evidence="6" id="KW-0175">Coiled coil</keyword>
<dbReference type="Pfam" id="PF00078">
    <property type="entry name" value="RVT_1"/>
    <property type="match status" value="1"/>
</dbReference>
<dbReference type="PROSITE" id="PS51184">
    <property type="entry name" value="JMJC"/>
    <property type="match status" value="1"/>
</dbReference>
<dbReference type="PANTHER" id="PTHR12549:SF56">
    <property type="entry name" value="TRANSCRIPTION FACTOR C2H2 FAMILY"/>
    <property type="match status" value="1"/>
</dbReference>
<organism evidence="10">
    <name type="scientific">Tanacetum cinerariifolium</name>
    <name type="common">Dalmatian daisy</name>
    <name type="synonym">Chrysanthemum cinerariifolium</name>
    <dbReference type="NCBI Taxonomy" id="118510"/>
    <lineage>
        <taxon>Eukaryota</taxon>
        <taxon>Viridiplantae</taxon>
        <taxon>Streptophyta</taxon>
        <taxon>Embryophyta</taxon>
        <taxon>Tracheophyta</taxon>
        <taxon>Spermatophyta</taxon>
        <taxon>Magnoliopsida</taxon>
        <taxon>eudicotyledons</taxon>
        <taxon>Gunneridae</taxon>
        <taxon>Pentapetalae</taxon>
        <taxon>asterids</taxon>
        <taxon>campanulids</taxon>
        <taxon>Asterales</taxon>
        <taxon>Asteraceae</taxon>
        <taxon>Asteroideae</taxon>
        <taxon>Anthemideae</taxon>
        <taxon>Anthemidinae</taxon>
        <taxon>Tanacetum</taxon>
    </lineage>
</organism>
<sequence length="1616" mass="186020">MANKNAKNRSKRKQVNSLYPQKVQLKPNNSNKNKKKNNSSSKKRKIENNNNSASNKSSRKKPKTNVKKRVVDEKKQQQEQCWCHQCHTKREKEIVVECNKCQNKRYCLACIHKWYPNVSEDEFAKACPACCNYCNCKGCLRGSSPKDIQGYSCSGPDKIRYSKHILENIFHLVSVLNEEQQMEKEIEAKVKGLSISELQLQDAECEVDDDIFCDNCGAFFVDLYRSCTCGYDLCLVCSREVRDGHLQGGKGMASRWKSRIDGSIPCPPKDIGGCDSGTLELKRIMPVNWVANLLEKSQGVHRINKSSDIPQTSSACCLYSLNPNDIQPQDMQNFQLHWSKGEPIIVSDVLSSSSGLSWEPMVMWRAFRDITISRNDSHASELNAINCLDWSEVSIDYYKFFKGYSECQLKQKEHPLYLKVEDWQPSCVSQGEWPRHFVEFVKYLPFKDYTHPNYAYLNVADKLPELSSKPDMGPRMDIGYGNCDTKLHYNKADTVSILTHTAIVEQKHDDQDEALVCEPNVQANGNHQHVVDSTEGGALWDVFRRQDISILEVYLRNHSAEFSSLEVVHPIHDRAFYLNVEHKWRLKEEFGVEPFTFKQRLGDAVFIPAGCPYQVRNFQSCTKVELDFISPESLGECIRLQNELRLLPESHKAKQQKLNIGKMMIYAVDHAVADLPSVIDSSGPVNDLPEEFAQVPEILNDMNISNHTNGWVCDTESESNSQETSSVFPSVSPLMNHVVNHQPHETSGLWRGNAVGTEAIELLQAVETHYPNTFHGVHIRATPYWLSFLKGLHAFIKGFLETSVDALLEEQISSYQEGLNDFERLGFDLSWIRKRLDMVEKLKFGNEPLRQELVVLDESLELLKERLVEAHERLQKARLDYDNALDARNKKVQEVVHKFGDEYDHVLKGHLGFGMLPGGGMVKRSLWAILMRFVPKMKDVVPSFNPSSARFFDHFISSSGLVDVKLEGFAFTWSHPSASKMSKLDRFLVSDGIISLFPSITAICLDRHLSDHRPILLHEVHADFGPTPFQFYHFGFSLVRFDDMVEQTCRSFSHSDGNRMIRFKKKLQDLKVIIRCWVKDKRVHMSGTKVSIRNKLCDIDKELDRGAVSDANLLRRLELKRQLHDINLMEAKDSIQKSKVKWAIEGDENSKFFHGLINKKRSQLAIRGVFVDGLWRTDPGMVKEAFFNHFESWFKNPVTHRLKLNFPFVKRLSQVQAADLERCVSRDEIRLAAVEYFFVNGSFPKGCNSTFVALISKVTDAKFVNDFRPISLIGCVYKVVTKVLANRLALVISDLVFDTQSPFVAGRQILDGPFILNEILHWCKRKKKQAMFFKVNFAKAYDLVRWDYLLDVLEAFGFDKKITWVAWDKVLASKNHGGLGVSSFHALNRALLLKWVWRFVSQDGSLWFRFIQAIYGPSRIGDGHGTRFWYDIWIRDKPLRVLFPRLFALESDKDALVAVKMVALVDHFFRRTVRDGLEQQQMSDMVSLLESVSLSTSQDRWICDLSGDGEFRVKVVRNLLDDMLLPSFPETTRWVKCVPTKINIFAWRARRDCLPTRVNLFRRGVFLESTSCPLCESCEEDIHHVFFRCDLAQSIMRRICRWWDLEWQIWLSFSEW</sequence>
<proteinExistence type="inferred from homology"/>
<dbReference type="GO" id="GO:0008270">
    <property type="term" value="F:zinc ion binding"/>
    <property type="evidence" value="ECO:0007669"/>
    <property type="project" value="UniProtKB-KW"/>
</dbReference>
<keyword evidence="4" id="KW-0539">Nucleus</keyword>
<keyword evidence="3" id="KW-0479">Metal-binding</keyword>
<dbReference type="SUPFAM" id="SSF56219">
    <property type="entry name" value="DNase I-like"/>
    <property type="match status" value="1"/>
</dbReference>
<dbReference type="InterPro" id="IPR000477">
    <property type="entry name" value="RT_dom"/>
</dbReference>
<gene>
    <name evidence="10" type="ORF">Tci_050988</name>
</gene>
<feature type="domain" description="JmjC" evidence="9">
    <location>
        <begin position="452"/>
        <end position="645"/>
    </location>
</feature>
<reference evidence="10" key="1">
    <citation type="journal article" date="2019" name="Sci. Rep.">
        <title>Draft genome of Tanacetum cinerariifolium, the natural source of mosquito coil.</title>
        <authorList>
            <person name="Yamashiro T."/>
            <person name="Shiraishi A."/>
            <person name="Satake H."/>
            <person name="Nakayama K."/>
        </authorList>
    </citation>
    <scope>NUCLEOTIDE SEQUENCE</scope>
</reference>
<comment type="similarity">
    <text evidence="2">Belongs to the JARID1 histone demethylase family.</text>
</comment>
<name>A0A6L2MYR6_TANCI</name>
<evidence type="ECO:0000313" key="10">
    <source>
        <dbReference type="EMBL" id="GEU79010.1"/>
    </source>
</evidence>
<evidence type="ECO:0000256" key="4">
    <source>
        <dbReference type="ARBA" id="ARBA00023242"/>
    </source>
</evidence>
<feature type="coiled-coil region" evidence="6">
    <location>
        <begin position="853"/>
        <end position="887"/>
    </location>
</feature>
<keyword evidence="5" id="KW-0863">Zinc-finger</keyword>
<dbReference type="SUPFAM" id="SSF51197">
    <property type="entry name" value="Clavaminate synthase-like"/>
    <property type="match status" value="1"/>
</dbReference>
<feature type="domain" description="RING-type" evidence="8">
    <location>
        <begin position="83"/>
        <end position="130"/>
    </location>
</feature>
<dbReference type="InterPro" id="IPR026960">
    <property type="entry name" value="RVT-Znf"/>
</dbReference>
<dbReference type="PANTHER" id="PTHR12549">
    <property type="entry name" value="JMJC DOMAIN-CONTAINING HISTONE DEMETHYLATION PROTEIN"/>
    <property type="match status" value="1"/>
</dbReference>
<evidence type="ECO:0000256" key="6">
    <source>
        <dbReference type="SAM" id="Coils"/>
    </source>
</evidence>
<dbReference type="GO" id="GO:0000785">
    <property type="term" value="C:chromatin"/>
    <property type="evidence" value="ECO:0007669"/>
    <property type="project" value="TreeGrafter"/>
</dbReference>
<evidence type="ECO:0008006" key="11">
    <source>
        <dbReference type="Google" id="ProtNLM"/>
    </source>
</evidence>
<dbReference type="EMBL" id="BKCJ010007788">
    <property type="protein sequence ID" value="GEU79010.1"/>
    <property type="molecule type" value="Genomic_DNA"/>
</dbReference>
<evidence type="ECO:0000256" key="7">
    <source>
        <dbReference type="SAM" id="MobiDB-lite"/>
    </source>
</evidence>
<evidence type="ECO:0000259" key="8">
    <source>
        <dbReference type="PROSITE" id="PS50089"/>
    </source>
</evidence>
<dbReference type="PROSITE" id="PS50089">
    <property type="entry name" value="ZF_RING_2"/>
    <property type="match status" value="1"/>
</dbReference>
<dbReference type="Pfam" id="PF13966">
    <property type="entry name" value="zf-RVT"/>
    <property type="match status" value="1"/>
</dbReference>
<evidence type="ECO:0000256" key="5">
    <source>
        <dbReference type="PROSITE-ProRule" id="PRU00175"/>
    </source>
</evidence>
<feature type="compositionally biased region" description="Basic residues" evidence="7">
    <location>
        <begin position="1"/>
        <end position="14"/>
    </location>
</feature>
<feature type="compositionally biased region" description="Basic residues" evidence="7">
    <location>
        <begin position="57"/>
        <end position="68"/>
    </location>
</feature>
<evidence type="ECO:0000256" key="1">
    <source>
        <dbReference type="ARBA" id="ARBA00004123"/>
    </source>
</evidence>
<dbReference type="GO" id="GO:0003712">
    <property type="term" value="F:transcription coregulator activity"/>
    <property type="evidence" value="ECO:0007669"/>
    <property type="project" value="TreeGrafter"/>
</dbReference>
<accession>A0A6L2MYR6</accession>
<comment type="caution">
    <text evidence="10">The sequence shown here is derived from an EMBL/GenBank/DDBJ whole genome shotgun (WGS) entry which is preliminary data.</text>
</comment>
<evidence type="ECO:0000256" key="3">
    <source>
        <dbReference type="ARBA" id="ARBA00022723"/>
    </source>
</evidence>
<feature type="compositionally biased region" description="Basic residues" evidence="7">
    <location>
        <begin position="32"/>
        <end position="45"/>
    </location>
</feature>
<dbReference type="Pfam" id="PF02373">
    <property type="entry name" value="JmjC"/>
    <property type="match status" value="1"/>
</dbReference>
<dbReference type="InterPro" id="IPR036691">
    <property type="entry name" value="Endo/exonu/phosph_ase_sf"/>
</dbReference>
<dbReference type="InterPro" id="IPR001841">
    <property type="entry name" value="Znf_RING"/>
</dbReference>
<evidence type="ECO:0000259" key="9">
    <source>
        <dbReference type="PROSITE" id="PS51184"/>
    </source>
</evidence>
<feature type="region of interest" description="Disordered" evidence="7">
    <location>
        <begin position="1"/>
        <end position="70"/>
    </location>
</feature>
<dbReference type="GO" id="GO:0006357">
    <property type="term" value="P:regulation of transcription by RNA polymerase II"/>
    <property type="evidence" value="ECO:0007669"/>
    <property type="project" value="TreeGrafter"/>
</dbReference>
<dbReference type="Gene3D" id="2.60.120.650">
    <property type="entry name" value="Cupin"/>
    <property type="match status" value="1"/>
</dbReference>
<dbReference type="InterPro" id="IPR003347">
    <property type="entry name" value="JmjC_dom"/>
</dbReference>
<keyword evidence="5" id="KW-0862">Zinc</keyword>
<dbReference type="SMART" id="SM00558">
    <property type="entry name" value="JmjC"/>
    <property type="match status" value="1"/>
</dbReference>
<dbReference type="InterPro" id="IPR045109">
    <property type="entry name" value="LSDs-like"/>
</dbReference>
<comment type="subcellular location">
    <subcellularLocation>
        <location evidence="1">Nucleus</location>
    </subcellularLocation>
</comment>